<evidence type="ECO:0000256" key="1">
    <source>
        <dbReference type="SAM" id="MobiDB-lite"/>
    </source>
</evidence>
<protein>
    <submittedName>
        <fullName evidence="2">Uncharacterized protein</fullName>
    </submittedName>
</protein>
<sequence length="402" mass="44723">MHLTLRNHPHGLSLGRKSTLINENVDEKAEGACDWGTFFAENGTTWAAFVWLFYISTAKRPLGHGVQSSSNASSKAGPSSLNLGTSGNDPLQEGEKQTTGKELQEDQSKEFIGSDYLDKQKTSRKDRLATGTFTHDHTNPQDLTVIIKFLTNLCILYHKGDSAKFGVKNVAAHGHWKDLLDILAPAANDKLTVIDDSKEVLNRENPGHMYMYSECPTKVGTLFRTGPVAPWTTQTLESPGPVSTLKRNFNPSTTRTLEGLHFGEGSRTVSHSPLRPRQSDQQDRTWGTSTNNGSSMPVFAIFKIMPAFSGLYLFHSRSIVAYQAMGFTKDVMTPHQGPSRWALNYKSVYYDTVLPQGTLYGWSQWYLSLWEILLPLVVQLHAGESSNQVTPLTIDHNHKLDI</sequence>
<keyword evidence="3" id="KW-1185">Reference proteome</keyword>
<proteinExistence type="predicted"/>
<dbReference type="AlphaFoldDB" id="A0A8H4WZW1"/>
<reference evidence="2" key="1">
    <citation type="journal article" date="2020" name="BMC Genomics">
        <title>Correction to: Identification and distribution of gene clusters required for synthesis of sphingolipid metabolism inhibitors in diverse species of the filamentous fungus Fusarium.</title>
        <authorList>
            <person name="Kim H.S."/>
            <person name="Lohmar J.M."/>
            <person name="Busman M."/>
            <person name="Brown D.W."/>
            <person name="Naumann T.A."/>
            <person name="Divon H.H."/>
            <person name="Lysoe E."/>
            <person name="Uhlig S."/>
            <person name="Proctor R.H."/>
        </authorList>
    </citation>
    <scope>NUCLEOTIDE SEQUENCE</scope>
    <source>
        <strain evidence="2">NRRL 45417</strain>
    </source>
</reference>
<dbReference type="Proteomes" id="UP000604273">
    <property type="component" value="Unassembled WGS sequence"/>
</dbReference>
<reference evidence="2" key="2">
    <citation type="submission" date="2020-05" db="EMBL/GenBank/DDBJ databases">
        <authorList>
            <person name="Kim H.-S."/>
            <person name="Proctor R.H."/>
            <person name="Brown D.W."/>
        </authorList>
    </citation>
    <scope>NUCLEOTIDE SEQUENCE</scope>
    <source>
        <strain evidence="2">NRRL 45417</strain>
    </source>
</reference>
<dbReference type="OrthoDB" id="5238236at2759"/>
<feature type="region of interest" description="Disordered" evidence="1">
    <location>
        <begin position="64"/>
        <end position="105"/>
    </location>
</feature>
<evidence type="ECO:0000313" key="3">
    <source>
        <dbReference type="Proteomes" id="UP000604273"/>
    </source>
</evidence>
<accession>A0A8H4WZW1</accession>
<feature type="region of interest" description="Disordered" evidence="1">
    <location>
        <begin position="261"/>
        <end position="291"/>
    </location>
</feature>
<feature type="compositionally biased region" description="Basic and acidic residues" evidence="1">
    <location>
        <begin position="93"/>
        <end position="105"/>
    </location>
</feature>
<gene>
    <name evidence="2" type="ORF">FGADI_3661</name>
</gene>
<dbReference type="EMBL" id="JABFAI010000081">
    <property type="protein sequence ID" value="KAF4956672.1"/>
    <property type="molecule type" value="Genomic_DNA"/>
</dbReference>
<evidence type="ECO:0000313" key="2">
    <source>
        <dbReference type="EMBL" id="KAF4956672.1"/>
    </source>
</evidence>
<feature type="compositionally biased region" description="Low complexity" evidence="1">
    <location>
        <begin position="68"/>
        <end position="80"/>
    </location>
</feature>
<name>A0A8H4WZW1_9HYPO</name>
<organism evidence="2 3">
    <name type="scientific">Fusarium gaditjirri</name>
    <dbReference type="NCBI Taxonomy" id="282569"/>
    <lineage>
        <taxon>Eukaryota</taxon>
        <taxon>Fungi</taxon>
        <taxon>Dikarya</taxon>
        <taxon>Ascomycota</taxon>
        <taxon>Pezizomycotina</taxon>
        <taxon>Sordariomycetes</taxon>
        <taxon>Hypocreomycetidae</taxon>
        <taxon>Hypocreales</taxon>
        <taxon>Nectriaceae</taxon>
        <taxon>Fusarium</taxon>
        <taxon>Fusarium nisikadoi species complex</taxon>
    </lineage>
</organism>
<comment type="caution">
    <text evidence="2">The sequence shown here is derived from an EMBL/GenBank/DDBJ whole genome shotgun (WGS) entry which is preliminary data.</text>
</comment>